<accession>A0A4R2MRI8</accession>
<reference evidence="1 2" key="1">
    <citation type="submission" date="2019-03" db="EMBL/GenBank/DDBJ databases">
        <title>Genomic Encyclopedia of Type Strains, Phase IV (KMG-IV): sequencing the most valuable type-strain genomes for metagenomic binning, comparative biology and taxonomic classification.</title>
        <authorList>
            <person name="Goeker M."/>
        </authorList>
    </citation>
    <scope>NUCLEOTIDE SEQUENCE [LARGE SCALE GENOMIC DNA]</scope>
    <source>
        <strain evidence="1 2">DSM 28231</strain>
    </source>
</reference>
<dbReference type="RefSeq" id="WP_132024719.1">
    <property type="nucleotide sequence ID" value="NZ_SLXI01000007.1"/>
</dbReference>
<dbReference type="OrthoDB" id="259831at2"/>
<organism evidence="1 2">
    <name type="scientific">Bisgaardia hudsonensis</name>
    <dbReference type="NCBI Taxonomy" id="109472"/>
    <lineage>
        <taxon>Bacteria</taxon>
        <taxon>Pseudomonadati</taxon>
        <taxon>Pseudomonadota</taxon>
        <taxon>Gammaproteobacteria</taxon>
        <taxon>Pasteurellales</taxon>
        <taxon>Pasteurellaceae</taxon>
        <taxon>Bisgaardia</taxon>
    </lineage>
</organism>
<dbReference type="InterPro" id="IPR042564">
    <property type="entry name" value="CRISPR-Cas6/Csy4_sf"/>
</dbReference>
<dbReference type="Proteomes" id="UP000294841">
    <property type="component" value="Unassembled WGS sequence"/>
</dbReference>
<name>A0A4R2MRI8_9PAST</name>
<dbReference type="Pfam" id="PF09618">
    <property type="entry name" value="Cas_Csy4"/>
    <property type="match status" value="1"/>
</dbReference>
<protein>
    <submittedName>
        <fullName evidence="1">CRISPR-associated Csy4 family protein</fullName>
    </submittedName>
</protein>
<dbReference type="EMBL" id="SLXI01000007">
    <property type="protein sequence ID" value="TCP11459.1"/>
    <property type="molecule type" value="Genomic_DNA"/>
</dbReference>
<gene>
    <name evidence="1" type="ORF">EV697_10710</name>
</gene>
<proteinExistence type="predicted"/>
<dbReference type="InterPro" id="IPR013396">
    <property type="entry name" value="CRISPR-assoc_prot_Csy4"/>
</dbReference>
<sequence length="188" mass="21751">MDHQSHYIELKAIPQVDMLQSEVVSYAMQILHKYLPHFDGRIGISFPAYGLGRTLGGIIRLFGNQEDIQVLQNALMQSDLENYVLISDAIKTPEIIEYRCYSRFQRKGQSAIRRAKKRLTEQHKWSEQVEQNMLNKQEQQDFLPHIHLKSATTKQNFILSVKVTVKHKAYIGEFSTYGLSSEATVPHF</sequence>
<keyword evidence="2" id="KW-1185">Reference proteome</keyword>
<dbReference type="GO" id="GO:0043571">
    <property type="term" value="P:maintenance of CRISPR repeat elements"/>
    <property type="evidence" value="ECO:0007669"/>
    <property type="project" value="InterPro"/>
</dbReference>
<comment type="caution">
    <text evidence="1">The sequence shown here is derived from an EMBL/GenBank/DDBJ whole genome shotgun (WGS) entry which is preliminary data.</text>
</comment>
<dbReference type="GO" id="GO:0004519">
    <property type="term" value="F:endonuclease activity"/>
    <property type="evidence" value="ECO:0007669"/>
    <property type="project" value="InterPro"/>
</dbReference>
<dbReference type="AlphaFoldDB" id="A0A4R2MRI8"/>
<dbReference type="Gene3D" id="3.30.70.2540">
    <property type="entry name" value="CRISPR-associated endoribonuclease Cas6/Csy4"/>
    <property type="match status" value="1"/>
</dbReference>
<evidence type="ECO:0000313" key="2">
    <source>
        <dbReference type="Proteomes" id="UP000294841"/>
    </source>
</evidence>
<evidence type="ECO:0000313" key="1">
    <source>
        <dbReference type="EMBL" id="TCP11459.1"/>
    </source>
</evidence>
<dbReference type="NCBIfam" id="TIGR02563">
    <property type="entry name" value="cas_Csy4"/>
    <property type="match status" value="1"/>
</dbReference>